<dbReference type="Pfam" id="PF01943">
    <property type="entry name" value="Polysacc_synt"/>
    <property type="match status" value="1"/>
</dbReference>
<dbReference type="PANTHER" id="PTHR30250:SF11">
    <property type="entry name" value="O-ANTIGEN TRANSPORTER-RELATED"/>
    <property type="match status" value="1"/>
</dbReference>
<dbReference type="Proteomes" id="UP000255423">
    <property type="component" value="Unassembled WGS sequence"/>
</dbReference>
<evidence type="ECO:0000313" key="8">
    <source>
        <dbReference type="Proteomes" id="UP000255423"/>
    </source>
</evidence>
<evidence type="ECO:0000256" key="4">
    <source>
        <dbReference type="ARBA" id="ARBA00022989"/>
    </source>
</evidence>
<comment type="subcellular location">
    <subcellularLocation>
        <location evidence="1">Cell membrane</location>
        <topology evidence="1">Multi-pass membrane protein</topology>
    </subcellularLocation>
</comment>
<protein>
    <submittedName>
        <fullName evidence="7">Polysaccharide biosynthesis protein</fullName>
    </submittedName>
</protein>
<feature type="transmembrane region" description="Helical" evidence="6">
    <location>
        <begin position="253"/>
        <end position="273"/>
    </location>
</feature>
<feature type="transmembrane region" description="Helical" evidence="6">
    <location>
        <begin position="84"/>
        <end position="105"/>
    </location>
</feature>
<sequence length="411" mass="46101">MFQAFRNIRIGVFIAFVNLLIQGISFFVQNFIARNLGTASYGHFGLLQTDYSIFCAIADFGMTTLILAFFGSRATKGSLFRSILQLRLFSAVVAALLMVAFAFAFRYNHPIFYGELIFTFGLVFQHAFFDWYFICGKFWKRLFVSKLLHTISYSAVMGAALLYFKIERIELIALAMVLAALPAFFYGVTQAFHAHLLKITRRTFRFIALMVKAGIPYAISSFAAFAYLPIGLYVADKFASAEFLGCYNFGHKILVLCSGIMVHFISSNLITLHSTHDKDLHLKDIAIFTLFIAVCSSPLWLFPSWILKILFFAAPWTDATLQTSANILQILSFSLIFQAARTTLISTLLKEHATRAYAVMVSIGGASNVIACILTGLYLENAMIPLFALTGDLVITAILFGYFTHHGRVRW</sequence>
<keyword evidence="2" id="KW-1003">Cell membrane</keyword>
<organism evidence="7 8">
    <name type="scientific">Fibrobacter succinogenes</name>
    <name type="common">Bacteroides succinogenes</name>
    <dbReference type="NCBI Taxonomy" id="833"/>
    <lineage>
        <taxon>Bacteria</taxon>
        <taxon>Pseudomonadati</taxon>
        <taxon>Fibrobacterota</taxon>
        <taxon>Fibrobacteria</taxon>
        <taxon>Fibrobacterales</taxon>
        <taxon>Fibrobacteraceae</taxon>
        <taxon>Fibrobacter</taxon>
    </lineage>
</organism>
<gene>
    <name evidence="7" type="ORF">SAMN05661053_1969</name>
</gene>
<evidence type="ECO:0000256" key="5">
    <source>
        <dbReference type="ARBA" id="ARBA00023136"/>
    </source>
</evidence>
<feature type="transmembrane region" description="Helical" evidence="6">
    <location>
        <begin position="51"/>
        <end position="72"/>
    </location>
</feature>
<feature type="transmembrane region" description="Helical" evidence="6">
    <location>
        <begin position="206"/>
        <end position="233"/>
    </location>
</feature>
<dbReference type="InterPro" id="IPR002797">
    <property type="entry name" value="Polysacc_synth"/>
</dbReference>
<name>A0A380S5Q9_FIBSU</name>
<keyword evidence="5 6" id="KW-0472">Membrane</keyword>
<feature type="transmembrane region" description="Helical" evidence="6">
    <location>
        <begin position="384"/>
        <end position="403"/>
    </location>
</feature>
<dbReference type="AlphaFoldDB" id="A0A380S5Q9"/>
<evidence type="ECO:0000256" key="3">
    <source>
        <dbReference type="ARBA" id="ARBA00022692"/>
    </source>
</evidence>
<evidence type="ECO:0000256" key="1">
    <source>
        <dbReference type="ARBA" id="ARBA00004651"/>
    </source>
</evidence>
<evidence type="ECO:0000256" key="6">
    <source>
        <dbReference type="SAM" id="Phobius"/>
    </source>
</evidence>
<dbReference type="InterPro" id="IPR050833">
    <property type="entry name" value="Poly_Biosynth_Transport"/>
</dbReference>
<feature type="transmembrane region" description="Helical" evidence="6">
    <location>
        <begin position="356"/>
        <end position="378"/>
    </location>
</feature>
<evidence type="ECO:0000256" key="2">
    <source>
        <dbReference type="ARBA" id="ARBA00022475"/>
    </source>
</evidence>
<dbReference type="PANTHER" id="PTHR30250">
    <property type="entry name" value="PST FAMILY PREDICTED COLANIC ACID TRANSPORTER"/>
    <property type="match status" value="1"/>
</dbReference>
<dbReference type="RefSeq" id="WP_109573014.1">
    <property type="nucleotide sequence ID" value="NZ_UHJL01000002.1"/>
</dbReference>
<keyword evidence="4 6" id="KW-1133">Transmembrane helix</keyword>
<feature type="transmembrane region" description="Helical" evidence="6">
    <location>
        <begin position="327"/>
        <end position="349"/>
    </location>
</feature>
<proteinExistence type="predicted"/>
<feature type="transmembrane region" description="Helical" evidence="6">
    <location>
        <begin position="147"/>
        <end position="166"/>
    </location>
</feature>
<dbReference type="GO" id="GO:0005886">
    <property type="term" value="C:plasma membrane"/>
    <property type="evidence" value="ECO:0007669"/>
    <property type="project" value="UniProtKB-SubCell"/>
</dbReference>
<evidence type="ECO:0000313" key="7">
    <source>
        <dbReference type="EMBL" id="SUQ24562.1"/>
    </source>
</evidence>
<feature type="transmembrane region" description="Helical" evidence="6">
    <location>
        <begin position="285"/>
        <end position="307"/>
    </location>
</feature>
<keyword evidence="3 6" id="KW-0812">Transmembrane</keyword>
<feature type="transmembrane region" description="Helical" evidence="6">
    <location>
        <begin position="172"/>
        <end position="194"/>
    </location>
</feature>
<reference evidence="7 8" key="1">
    <citation type="submission" date="2017-08" db="EMBL/GenBank/DDBJ databases">
        <authorList>
            <person name="de Groot N.N."/>
        </authorList>
    </citation>
    <scope>NUCLEOTIDE SEQUENCE [LARGE SCALE GENOMIC DNA]</scope>
    <source>
        <strain evidence="7 8">HM2</strain>
    </source>
</reference>
<feature type="transmembrane region" description="Helical" evidence="6">
    <location>
        <begin position="111"/>
        <end position="135"/>
    </location>
</feature>
<feature type="transmembrane region" description="Helical" evidence="6">
    <location>
        <begin position="12"/>
        <end position="31"/>
    </location>
</feature>
<accession>A0A380S5Q9</accession>
<dbReference type="EMBL" id="UHJL01000002">
    <property type="protein sequence ID" value="SUQ24562.1"/>
    <property type="molecule type" value="Genomic_DNA"/>
</dbReference>